<dbReference type="AlphaFoldDB" id="A0A0X2NR71"/>
<reference evidence="5" key="2">
    <citation type="submission" date="2015-11" db="EMBL/GenBank/DDBJ databases">
        <authorList>
            <person name="Dugat-Bony E."/>
        </authorList>
    </citation>
    <scope>NUCLEOTIDE SEQUENCE [LARGE SCALE GENOMIC DNA]</scope>
    <source>
        <strain evidence="5">Mu292</strain>
    </source>
</reference>
<reference evidence="3 7" key="4">
    <citation type="submission" date="2019-06" db="EMBL/GenBank/DDBJ databases">
        <title>Whole genome shotgun sequence of Corynebacterium variabile NBRC 15286.</title>
        <authorList>
            <person name="Hosoyama A."/>
            <person name="Uohara A."/>
            <person name="Ohji S."/>
            <person name="Ichikawa N."/>
        </authorList>
    </citation>
    <scope>NUCLEOTIDE SEQUENCE [LARGE SCALE GENOMIC DNA]</scope>
    <source>
        <strain evidence="3 7">NBRC 15286</strain>
    </source>
</reference>
<keyword evidence="1" id="KW-0812">Transmembrane</keyword>
<dbReference type="GeneID" id="82888710"/>
<evidence type="ECO:0000313" key="3">
    <source>
        <dbReference type="EMBL" id="GEC87314.1"/>
    </source>
</evidence>
<evidence type="ECO:0000313" key="5">
    <source>
        <dbReference type="Proteomes" id="UP000182498"/>
    </source>
</evidence>
<keyword evidence="1" id="KW-1133">Transmembrane helix</keyword>
<gene>
    <name evidence="3" type="ORF">CVA01_26280</name>
    <name evidence="2" type="ORF">CVAR292_02609</name>
    <name evidence="4" type="ORF">DCL06_00330</name>
</gene>
<reference evidence="2" key="1">
    <citation type="submission" date="2015-11" db="EMBL/GenBank/DDBJ databases">
        <authorList>
            <person name="Zhang Y."/>
            <person name="Guo Z."/>
        </authorList>
    </citation>
    <scope>NUCLEOTIDE SEQUENCE [LARGE SCALE GENOMIC DNA]</scope>
    <source>
        <strain evidence="2">Mu292</strain>
    </source>
</reference>
<proteinExistence type="predicted"/>
<evidence type="ECO:0000313" key="4">
    <source>
        <dbReference type="EMBL" id="HAF71618.1"/>
    </source>
</evidence>
<dbReference type="Proteomes" id="UP000182498">
    <property type="component" value="Unassembled WGS sequence"/>
</dbReference>
<evidence type="ECO:0000313" key="6">
    <source>
        <dbReference type="Proteomes" id="UP000260925"/>
    </source>
</evidence>
<reference evidence="4 6" key="3">
    <citation type="journal article" date="2018" name="Nat. Biotechnol.">
        <title>A standardized bacterial taxonomy based on genome phylogeny substantially revises the tree of life.</title>
        <authorList>
            <person name="Parks D.H."/>
            <person name="Chuvochina M."/>
            <person name="Waite D.W."/>
            <person name="Rinke C."/>
            <person name="Skarshewski A."/>
            <person name="Chaumeil P.A."/>
            <person name="Hugenholtz P."/>
        </authorList>
    </citation>
    <scope>NUCLEOTIDE SEQUENCE [LARGE SCALE GENOMIC DNA]</scope>
    <source>
        <strain evidence="4">UBA9851</strain>
    </source>
</reference>
<keyword evidence="1" id="KW-0472">Membrane</keyword>
<evidence type="ECO:0000313" key="2">
    <source>
        <dbReference type="EMBL" id="CUU67250.1"/>
    </source>
</evidence>
<name>A0A0X2NR71_9CORY</name>
<sequence length="64" mass="6971">MTDGFEQWVVGLPVWFQTPLVLAALALAAVAVATALLWVLFRVLPRDESEREVFGEKKGGGDAQ</sequence>
<dbReference type="EMBL" id="DMDD01000011">
    <property type="protein sequence ID" value="HAF71618.1"/>
    <property type="molecule type" value="Genomic_DNA"/>
</dbReference>
<evidence type="ECO:0000256" key="1">
    <source>
        <dbReference type="SAM" id="Phobius"/>
    </source>
</evidence>
<dbReference type="EMBL" id="BJNT01000024">
    <property type="protein sequence ID" value="GEC87314.1"/>
    <property type="molecule type" value="Genomic_DNA"/>
</dbReference>
<dbReference type="Proteomes" id="UP000319986">
    <property type="component" value="Unassembled WGS sequence"/>
</dbReference>
<keyword evidence="5" id="KW-1185">Reference proteome</keyword>
<dbReference type="EMBL" id="FAUH01000020">
    <property type="protein sequence ID" value="CUU67250.1"/>
    <property type="molecule type" value="Genomic_DNA"/>
</dbReference>
<accession>A0A0X2NR71</accession>
<dbReference type="RefSeq" id="WP_014009592.1">
    <property type="nucleotide sequence ID" value="NZ_BJNT01000024.1"/>
</dbReference>
<protein>
    <submittedName>
        <fullName evidence="2">Uncharacterized protein</fullName>
    </submittedName>
</protein>
<organism evidence="2 5">
    <name type="scientific">Corynebacterium variabile</name>
    <dbReference type="NCBI Taxonomy" id="1727"/>
    <lineage>
        <taxon>Bacteria</taxon>
        <taxon>Bacillati</taxon>
        <taxon>Actinomycetota</taxon>
        <taxon>Actinomycetes</taxon>
        <taxon>Mycobacteriales</taxon>
        <taxon>Corynebacteriaceae</taxon>
        <taxon>Corynebacterium</taxon>
    </lineage>
</organism>
<evidence type="ECO:0000313" key="7">
    <source>
        <dbReference type="Proteomes" id="UP000319986"/>
    </source>
</evidence>
<dbReference type="Proteomes" id="UP000260925">
    <property type="component" value="Unassembled WGS sequence"/>
</dbReference>
<feature type="transmembrane region" description="Helical" evidence="1">
    <location>
        <begin position="20"/>
        <end position="41"/>
    </location>
</feature>